<gene>
    <name evidence="5" type="ORF">SAMN05421795_10387</name>
</gene>
<evidence type="ECO:0000256" key="1">
    <source>
        <dbReference type="ARBA" id="ARBA00008061"/>
    </source>
</evidence>
<dbReference type="Gene3D" id="3.20.20.80">
    <property type="entry name" value="Glycosidases"/>
    <property type="match status" value="2"/>
</dbReference>
<dbReference type="CDD" id="cd11330">
    <property type="entry name" value="AmyAc_OligoGlu"/>
    <property type="match status" value="1"/>
</dbReference>
<dbReference type="InterPro" id="IPR045857">
    <property type="entry name" value="O16G_dom_2"/>
</dbReference>
<evidence type="ECO:0000313" key="6">
    <source>
        <dbReference type="Proteomes" id="UP000186098"/>
    </source>
</evidence>
<dbReference type="EMBL" id="FTOM01000003">
    <property type="protein sequence ID" value="SIS73611.1"/>
    <property type="molecule type" value="Genomic_DNA"/>
</dbReference>
<organism evidence="5 6">
    <name type="scientific">Phaeovulum vinaykumarii</name>
    <dbReference type="NCBI Taxonomy" id="407234"/>
    <lineage>
        <taxon>Bacteria</taxon>
        <taxon>Pseudomonadati</taxon>
        <taxon>Pseudomonadota</taxon>
        <taxon>Alphaproteobacteria</taxon>
        <taxon>Rhodobacterales</taxon>
        <taxon>Paracoccaceae</taxon>
        <taxon>Phaeovulum</taxon>
    </lineage>
</organism>
<evidence type="ECO:0000256" key="3">
    <source>
        <dbReference type="ARBA" id="ARBA00023295"/>
    </source>
</evidence>
<dbReference type="PANTHER" id="PTHR10357:SF179">
    <property type="entry name" value="NEUTRAL AND BASIC AMINO ACID TRANSPORT PROTEIN RBAT"/>
    <property type="match status" value="1"/>
</dbReference>
<reference evidence="6" key="1">
    <citation type="submission" date="2017-01" db="EMBL/GenBank/DDBJ databases">
        <authorList>
            <person name="Varghese N."/>
            <person name="Submissions S."/>
        </authorList>
    </citation>
    <scope>NUCLEOTIDE SEQUENCE [LARGE SCALE GENOMIC DNA]</scope>
    <source>
        <strain evidence="6">DSM 18714</strain>
    </source>
</reference>
<feature type="domain" description="Glycosyl hydrolase family 13 catalytic" evidence="4">
    <location>
        <begin position="28"/>
        <end position="414"/>
    </location>
</feature>
<dbReference type="GO" id="GO:0009313">
    <property type="term" value="P:oligosaccharide catabolic process"/>
    <property type="evidence" value="ECO:0007669"/>
    <property type="project" value="TreeGrafter"/>
</dbReference>
<keyword evidence="2" id="KW-0378">Hydrolase</keyword>
<evidence type="ECO:0000313" key="5">
    <source>
        <dbReference type="EMBL" id="SIS73611.1"/>
    </source>
</evidence>
<dbReference type="SMART" id="SM00642">
    <property type="entry name" value="Aamy"/>
    <property type="match status" value="1"/>
</dbReference>
<dbReference type="InterPro" id="IPR017853">
    <property type="entry name" value="GH"/>
</dbReference>
<name>A0A1N7LIN5_9RHOB</name>
<dbReference type="InterPro" id="IPR006047">
    <property type="entry name" value="GH13_cat_dom"/>
</dbReference>
<dbReference type="Gene3D" id="3.90.400.10">
    <property type="entry name" value="Oligo-1,6-glucosidase, Domain 2"/>
    <property type="match status" value="1"/>
</dbReference>
<dbReference type="FunFam" id="3.90.400.10:FF:000002">
    <property type="entry name" value="Sucrose isomerase"/>
    <property type="match status" value="1"/>
</dbReference>
<accession>A0A1N7LIN5</accession>
<evidence type="ECO:0000259" key="4">
    <source>
        <dbReference type="SMART" id="SM00642"/>
    </source>
</evidence>
<dbReference type="SUPFAM" id="SSF51445">
    <property type="entry name" value="(Trans)glycosidases"/>
    <property type="match status" value="1"/>
</dbReference>
<dbReference type="PANTHER" id="PTHR10357">
    <property type="entry name" value="ALPHA-AMYLASE FAMILY MEMBER"/>
    <property type="match status" value="1"/>
</dbReference>
<dbReference type="AlphaFoldDB" id="A0A1N7LIN5"/>
<protein>
    <submittedName>
        <fullName evidence="5">Alpha-glucosidase</fullName>
    </submittedName>
</protein>
<keyword evidence="6" id="KW-1185">Reference proteome</keyword>
<sequence>MTGRQPGQRIAFRPQAGDEWWRGAVIYQIYPRSFLDSNGDGIGDLPGITARLEHIADLGADAVWISPIFRSPMADMGYDVSDHCDVDPLFGTLEDFDTLIARAHDLGLRVILDQVLSHSSDQHPWFLDSRRGGAHANWYIWADARPDGSPPNNWQSVFGGSAWQWDAGRRQYYMHNFLAAQPDMNLHEPQVQEALLGAVRFWLERGVDGFRLDTVNYYFHDQALTDNPPARPVPGLRWPPVVPYDMQRHLHDKTRPENLAFLERLRALADAYGACLMGEVGETEGRALKIMGDYTAGNRRLHMAYSFDMLSPLCTPAHFRDTMAAFFAAAPDGWPAWSFSNHDVPRHVSRWAAMGAPEAVARQAIGLLVSLPGTIGIYQGEELGLPEAELAYSDLTDPVGLRFWPDDKGRDGARTPMPWDAAQLHGGFSTAKPWLPVTPPHLARAVSTQGPDGTLTAYRTALAFRRARPELRLGSFEALDLPDPVLGFRRDGLTCLFNLSAGTVTLDWPDAPVAQGPAQGWHWLDGQLRLDPNACLWC</sequence>
<comment type="similarity">
    <text evidence="1">Belongs to the glycosyl hydrolase 13 family.</text>
</comment>
<keyword evidence="3" id="KW-0326">Glycosidase</keyword>
<dbReference type="RefSeq" id="WP_076365116.1">
    <property type="nucleotide sequence ID" value="NZ_FTOM01000003.1"/>
</dbReference>
<evidence type="ECO:0000256" key="2">
    <source>
        <dbReference type="ARBA" id="ARBA00022801"/>
    </source>
</evidence>
<dbReference type="Pfam" id="PF00128">
    <property type="entry name" value="Alpha-amylase"/>
    <property type="match status" value="1"/>
</dbReference>
<dbReference type="Proteomes" id="UP000186098">
    <property type="component" value="Unassembled WGS sequence"/>
</dbReference>
<proteinExistence type="inferred from homology"/>
<dbReference type="STRING" id="407234.SAMN05421795_10387"/>
<dbReference type="OrthoDB" id="9805159at2"/>
<dbReference type="GO" id="GO:0004556">
    <property type="term" value="F:alpha-amylase activity"/>
    <property type="evidence" value="ECO:0007669"/>
    <property type="project" value="TreeGrafter"/>
</dbReference>